<reference evidence="5" key="1">
    <citation type="submission" date="2023-04" db="EMBL/GenBank/DDBJ databases">
        <authorList>
            <person name="Vijverberg K."/>
            <person name="Xiong W."/>
            <person name="Schranz E."/>
        </authorList>
    </citation>
    <scope>NUCLEOTIDE SEQUENCE</scope>
</reference>
<evidence type="ECO:0000256" key="1">
    <source>
        <dbReference type="ARBA" id="ARBA00007690"/>
    </source>
</evidence>
<dbReference type="PANTHER" id="PTHR48445:SF1">
    <property type="entry name" value="OS02G0782100 PROTEIN"/>
    <property type="match status" value="1"/>
</dbReference>
<feature type="region of interest" description="Disordered" evidence="2">
    <location>
        <begin position="1115"/>
        <end position="1202"/>
    </location>
</feature>
<evidence type="ECO:0000259" key="3">
    <source>
        <dbReference type="Pfam" id="PF08161"/>
    </source>
</evidence>
<feature type="compositionally biased region" description="Polar residues" evidence="2">
    <location>
        <begin position="700"/>
        <end position="716"/>
    </location>
</feature>
<dbReference type="InterPro" id="IPR011989">
    <property type="entry name" value="ARM-like"/>
</dbReference>
<evidence type="ECO:0000313" key="6">
    <source>
        <dbReference type="Proteomes" id="UP001177003"/>
    </source>
</evidence>
<dbReference type="PANTHER" id="PTHR48445">
    <property type="entry name" value="OS02G0782100 PROTEIN"/>
    <property type="match status" value="1"/>
</dbReference>
<organism evidence="5 6">
    <name type="scientific">Lactuca saligna</name>
    <name type="common">Willowleaf lettuce</name>
    <dbReference type="NCBI Taxonomy" id="75948"/>
    <lineage>
        <taxon>Eukaryota</taxon>
        <taxon>Viridiplantae</taxon>
        <taxon>Streptophyta</taxon>
        <taxon>Embryophyta</taxon>
        <taxon>Tracheophyta</taxon>
        <taxon>Spermatophyta</taxon>
        <taxon>Magnoliopsida</taxon>
        <taxon>eudicotyledons</taxon>
        <taxon>Gunneridae</taxon>
        <taxon>Pentapetalae</taxon>
        <taxon>asterids</taxon>
        <taxon>campanulids</taxon>
        <taxon>Asterales</taxon>
        <taxon>Asteraceae</taxon>
        <taxon>Cichorioideae</taxon>
        <taxon>Cichorieae</taxon>
        <taxon>Lactucinae</taxon>
        <taxon>Lactuca</taxon>
    </lineage>
</organism>
<proteinExistence type="inferred from homology"/>
<comment type="similarity">
    <text evidence="1">Belongs to the RRP12 family.</text>
</comment>
<feature type="domain" description="RRP12 N-terminal HEAT" evidence="4">
    <location>
        <begin position="14"/>
        <end position="283"/>
    </location>
</feature>
<dbReference type="Pfam" id="PF25772">
    <property type="entry name" value="HEAT_RRP12_N"/>
    <property type="match status" value="1"/>
</dbReference>
<gene>
    <name evidence="5" type="ORF">LSALG_LOCUS32165</name>
</gene>
<evidence type="ECO:0000259" key="4">
    <source>
        <dbReference type="Pfam" id="PF25772"/>
    </source>
</evidence>
<dbReference type="InterPro" id="IPR012978">
    <property type="entry name" value="HEAT_RRP12"/>
</dbReference>
<dbReference type="AlphaFoldDB" id="A0AA35ZJ65"/>
<sequence>MDAPEMPQLIGDMEHDNRSDDDFCNSILSRFSNSTDPQHHHLCSMIGDISQGLKDLNHPLTPLAYFGATCTSLDKLSSSDPNPPSHHIDALISIISMVLPRISYAVLRKESDYVSSLITRLILSNGVTDSVVASGLKCISHLLIVGHRMSWSDVSHLFGVLLGFIADSRPKVRRQSHICLRDVMQGFRETPVLSPASEAIASTFERFLLLAGGSNTNTSEGSRAQEVLYVLDALKDTLPLMSVKFSTKILNYFKSLLALHQSAATRRITDALYLLCLQPTVEVSPEVLMDLLCSLAVSVSSNEMSGDNLTFTARLLDSGMKKAFSLNRQTCVIKLPVVFSAFRDILASEHEEPLVVAMEALKSLIHTCIDESLIKQGVDQIKTSGRKSGPTIIEKLCATVESLLDYSYAAVWDMSFQVVAAMFDKLGEFSSYFLKATLKSLEDIQKLRDEDLPYRKQLHDCMGMAVIALGPETFLRFLPLNLEAEDISNANVWLFPILKQNIVGARLSFFNESLLDTIRILKLKSAKHEQEGRIHSARSIDGVIYSLWSLLPSFCNYPLDTAESFSDLEKALCHSLRQEPDFRGVVCSSLQILIRQNKRIVDGESQSQPSDNKVSVCEQRAVSRYTLEVATCNLDVLRSSARDILSTLSGIFMKSDKDDGGSLQKTIGDFASIAEKGVVSRFFKTTMQKLLKVTEEAGKAQNTKNSTSMEVDQSSNENSLSQTRVQLYDLAVALLPGLGVKEVDLLFVAIEPALKDTDSSIQKKAYKVLSTILEHADGFIARKLEDLLKLMFEVMHSCHFSAKRHRLDCLYFIIVHVSKDESEQMKREIVASFLTEIVLGLKEANKKTRNRAYDIIVQIGHACVDEDMGGNKENLYSFFNMVAGGLAGETPHMISAAVKGIARLTYEFTDLVSTAFSVLPSAFLLLQRKNREIIKANLGLIKVLVAKSQAEGLQIHMKGMVEALLSWQSTNKSHFKAKVKLLLEMLVKKCGIDAVREVMPEEHMKLLTNIRKTKERNERKYAANTEETKSRMSKATTSRMSRWNHTKIFSDDETEDGNSNDMDTHAVSGRRSMVNSKNPSIRSKRGGKRLLPEDDFDRLEEEPLDLMDREKTRLSLRSSQSLKRKLQSEDEAEIDDDGRLIIREEETTGGKLKREVVEEEYDARSEVSGGNKSRKGGEKRRKVESGWAYTGGEYKSKKAGGDLKRKGKLEPYAYWPLDRKMVSRRPEQRAAARKGMSSVVKMSKMMEGQSVSNALKMKAFKLKKKGNGKGKKRHA</sequence>
<dbReference type="EMBL" id="OX465083">
    <property type="protein sequence ID" value="CAI9293134.1"/>
    <property type="molecule type" value="Genomic_DNA"/>
</dbReference>
<dbReference type="SUPFAM" id="SSF48371">
    <property type="entry name" value="ARM repeat"/>
    <property type="match status" value="1"/>
</dbReference>
<feature type="compositionally biased region" description="Basic residues" evidence="2">
    <location>
        <begin position="1172"/>
        <end position="1182"/>
    </location>
</feature>
<evidence type="ECO:0000256" key="2">
    <source>
        <dbReference type="SAM" id="MobiDB-lite"/>
    </source>
</evidence>
<name>A0AA35ZJ65_LACSI</name>
<dbReference type="Gene3D" id="1.25.10.10">
    <property type="entry name" value="Leucine-rich Repeat Variant"/>
    <property type="match status" value="1"/>
</dbReference>
<keyword evidence="6" id="KW-1185">Reference proteome</keyword>
<feature type="compositionally biased region" description="Basic and acidic residues" evidence="2">
    <location>
        <begin position="1137"/>
        <end position="1156"/>
    </location>
</feature>
<accession>A0AA35ZJ65</accession>
<dbReference type="Proteomes" id="UP001177003">
    <property type="component" value="Chromosome 7"/>
</dbReference>
<feature type="compositionally biased region" description="Basic and acidic residues" evidence="2">
    <location>
        <begin position="1017"/>
        <end position="1030"/>
    </location>
</feature>
<feature type="domain" description="RRP12 HEAT" evidence="3">
    <location>
        <begin position="348"/>
        <end position="654"/>
    </location>
</feature>
<dbReference type="InterPro" id="IPR057860">
    <property type="entry name" value="HEAT_RRP12_N"/>
</dbReference>
<feature type="region of interest" description="Disordered" evidence="2">
    <location>
        <begin position="697"/>
        <end position="716"/>
    </location>
</feature>
<feature type="region of interest" description="Disordered" evidence="2">
    <location>
        <begin position="1017"/>
        <end position="1094"/>
    </location>
</feature>
<protein>
    <recommendedName>
        <fullName evidence="7">Ribosomal RNA-processing protein 12-like conserved domain-containing protein</fullName>
    </recommendedName>
</protein>
<evidence type="ECO:0000313" key="5">
    <source>
        <dbReference type="EMBL" id="CAI9293134.1"/>
    </source>
</evidence>
<dbReference type="InterPro" id="IPR016024">
    <property type="entry name" value="ARM-type_fold"/>
</dbReference>
<feature type="compositionally biased region" description="Polar residues" evidence="2">
    <location>
        <begin position="1033"/>
        <end position="1043"/>
    </location>
</feature>
<dbReference type="Pfam" id="PF08161">
    <property type="entry name" value="RRP12_HEAT"/>
    <property type="match status" value="1"/>
</dbReference>
<evidence type="ECO:0008006" key="7">
    <source>
        <dbReference type="Google" id="ProtNLM"/>
    </source>
</evidence>